<comment type="caution">
    <text evidence="1">The sequence shown here is derived from an EMBL/GenBank/DDBJ whole genome shotgun (WGS) entry which is preliminary data.</text>
</comment>
<evidence type="ECO:0000313" key="1">
    <source>
        <dbReference type="EMBL" id="GAA3523007.1"/>
    </source>
</evidence>
<keyword evidence="2" id="KW-1185">Reference proteome</keyword>
<reference evidence="2" key="1">
    <citation type="journal article" date="2019" name="Int. J. Syst. Evol. Microbiol.">
        <title>The Global Catalogue of Microorganisms (GCM) 10K type strain sequencing project: providing services to taxonomists for standard genome sequencing and annotation.</title>
        <authorList>
            <consortium name="The Broad Institute Genomics Platform"/>
            <consortium name="The Broad Institute Genome Sequencing Center for Infectious Disease"/>
            <person name="Wu L."/>
            <person name="Ma J."/>
        </authorList>
    </citation>
    <scope>NUCLEOTIDE SEQUENCE [LARGE SCALE GENOMIC DNA]</scope>
    <source>
        <strain evidence="2">JCM 16898</strain>
    </source>
</reference>
<accession>A0ABP6UWH3</accession>
<dbReference type="EMBL" id="BAAAZN010000001">
    <property type="protein sequence ID" value="GAA3523007.1"/>
    <property type="molecule type" value="Genomic_DNA"/>
</dbReference>
<evidence type="ECO:0000313" key="2">
    <source>
        <dbReference type="Proteomes" id="UP001500689"/>
    </source>
</evidence>
<evidence type="ECO:0008006" key="3">
    <source>
        <dbReference type="Google" id="ProtNLM"/>
    </source>
</evidence>
<proteinExistence type="predicted"/>
<organism evidence="1 2">
    <name type="scientific">Amycolatopsis ultiminotia</name>
    <dbReference type="NCBI Taxonomy" id="543629"/>
    <lineage>
        <taxon>Bacteria</taxon>
        <taxon>Bacillati</taxon>
        <taxon>Actinomycetota</taxon>
        <taxon>Actinomycetes</taxon>
        <taxon>Pseudonocardiales</taxon>
        <taxon>Pseudonocardiaceae</taxon>
        <taxon>Amycolatopsis</taxon>
    </lineage>
</organism>
<sequence>MAGTVDRFEQRNGRWAIASRVCLRDWVTVNERPDMNDPAVLTAIRRALSAPVRELLAGSAVSRRERRTSPMLAR</sequence>
<dbReference type="Proteomes" id="UP001500689">
    <property type="component" value="Unassembled WGS sequence"/>
</dbReference>
<name>A0ABP6UWH3_9PSEU</name>
<protein>
    <recommendedName>
        <fullName evidence="3">SnoaL-like domain-containing protein</fullName>
    </recommendedName>
</protein>
<gene>
    <name evidence="1" type="ORF">GCM10022222_01160</name>
</gene>